<feature type="region of interest" description="Disordered" evidence="1">
    <location>
        <begin position="1"/>
        <end position="116"/>
    </location>
</feature>
<protein>
    <recommendedName>
        <fullName evidence="2">BHLH domain-containing protein</fullName>
    </recommendedName>
</protein>
<proteinExistence type="predicted"/>
<accession>M2PL56</accession>
<keyword evidence="4" id="KW-1185">Reference proteome</keyword>
<dbReference type="InterPro" id="IPR011598">
    <property type="entry name" value="bHLH_dom"/>
</dbReference>
<evidence type="ECO:0000313" key="4">
    <source>
        <dbReference type="Proteomes" id="UP000016930"/>
    </source>
</evidence>
<evidence type="ECO:0000313" key="3">
    <source>
        <dbReference type="EMBL" id="EMD37034.1"/>
    </source>
</evidence>
<gene>
    <name evidence="3" type="ORF">CERSUDRAFT_95299</name>
</gene>
<feature type="compositionally biased region" description="Basic and acidic residues" evidence="1">
    <location>
        <begin position="99"/>
        <end position="115"/>
    </location>
</feature>
<feature type="compositionally biased region" description="Pro residues" evidence="1">
    <location>
        <begin position="223"/>
        <end position="237"/>
    </location>
</feature>
<sequence length="442" mass="46363">MVGSKEPIASYAASVNPPRRAKRARTGSLSAADYPGDVGSKAAHRRTHPQILPKPLVPDHSAQADDHDTDSGDEDEYDPIAAAPAPKRRGRKPGTMSRSARESLRKLNHSRIEKARRTKINETLATLSTLVNEADKAKAAAGEDIPVEVVQQGGKGKSEEKEFKLDVLVKAVTYMQELIERVKTLEGAKCSKCAGSLIQPAGPRETGVKRKRPEAGLDITDVPRPPPTPRAIPPPPADSDSPRREPNEGPRRPSIPPLTADISPRLPPIASWLPHPYIDPSCLPVLPEAALPSPSAAATGSHLPSPPSSGRFRPAVPTAAVPALSLPAPVSPRIARMSPMTFTPGAGSSMQGGAYGTQKMTNSPTVSPTWTPEDETAASLLLQMSSSPGSTSSKSPKSSSVTVSKASVPPHGDIRTAPPGAGAPQDVQAVTPGSLLGMKGRQ</sequence>
<dbReference type="AlphaFoldDB" id="M2PL56"/>
<reference evidence="3 4" key="1">
    <citation type="journal article" date="2012" name="Proc. Natl. Acad. Sci. U.S.A.">
        <title>Comparative genomics of Ceriporiopsis subvermispora and Phanerochaete chrysosporium provide insight into selective ligninolysis.</title>
        <authorList>
            <person name="Fernandez-Fueyo E."/>
            <person name="Ruiz-Duenas F.J."/>
            <person name="Ferreira P."/>
            <person name="Floudas D."/>
            <person name="Hibbett D.S."/>
            <person name="Canessa P."/>
            <person name="Larrondo L.F."/>
            <person name="James T.Y."/>
            <person name="Seelenfreund D."/>
            <person name="Lobos S."/>
            <person name="Polanco R."/>
            <person name="Tello M."/>
            <person name="Honda Y."/>
            <person name="Watanabe T."/>
            <person name="Watanabe T."/>
            <person name="Ryu J.S."/>
            <person name="Kubicek C.P."/>
            <person name="Schmoll M."/>
            <person name="Gaskell J."/>
            <person name="Hammel K.E."/>
            <person name="St John F.J."/>
            <person name="Vanden Wymelenberg A."/>
            <person name="Sabat G."/>
            <person name="Splinter BonDurant S."/>
            <person name="Syed K."/>
            <person name="Yadav J.S."/>
            <person name="Doddapaneni H."/>
            <person name="Subramanian V."/>
            <person name="Lavin J.L."/>
            <person name="Oguiza J.A."/>
            <person name="Perez G."/>
            <person name="Pisabarro A.G."/>
            <person name="Ramirez L."/>
            <person name="Santoyo F."/>
            <person name="Master E."/>
            <person name="Coutinho P.M."/>
            <person name="Henrissat B."/>
            <person name="Lombard V."/>
            <person name="Magnuson J.K."/>
            <person name="Kuees U."/>
            <person name="Hori C."/>
            <person name="Igarashi K."/>
            <person name="Samejima M."/>
            <person name="Held B.W."/>
            <person name="Barry K.W."/>
            <person name="LaButti K.M."/>
            <person name="Lapidus A."/>
            <person name="Lindquist E.A."/>
            <person name="Lucas S.M."/>
            <person name="Riley R."/>
            <person name="Salamov A.A."/>
            <person name="Hoffmeister D."/>
            <person name="Schwenk D."/>
            <person name="Hadar Y."/>
            <person name="Yarden O."/>
            <person name="de Vries R.P."/>
            <person name="Wiebenga A."/>
            <person name="Stenlid J."/>
            <person name="Eastwood D."/>
            <person name="Grigoriev I.V."/>
            <person name="Berka R.M."/>
            <person name="Blanchette R.A."/>
            <person name="Kersten P."/>
            <person name="Martinez A.T."/>
            <person name="Vicuna R."/>
            <person name="Cullen D."/>
        </authorList>
    </citation>
    <scope>NUCLEOTIDE SEQUENCE [LARGE SCALE GENOMIC DNA]</scope>
    <source>
        <strain evidence="3 4">B</strain>
    </source>
</reference>
<feature type="compositionally biased region" description="Basic and acidic residues" evidence="1">
    <location>
        <begin position="240"/>
        <end position="251"/>
    </location>
</feature>
<feature type="domain" description="BHLH" evidence="2">
    <location>
        <begin position="104"/>
        <end position="178"/>
    </location>
</feature>
<dbReference type="SUPFAM" id="SSF47459">
    <property type="entry name" value="HLH, helix-loop-helix DNA-binding domain"/>
    <property type="match status" value="1"/>
</dbReference>
<dbReference type="PROSITE" id="PS50888">
    <property type="entry name" value="BHLH"/>
    <property type="match status" value="1"/>
</dbReference>
<feature type="compositionally biased region" description="Low complexity" evidence="1">
    <location>
        <begin position="385"/>
        <end position="410"/>
    </location>
</feature>
<feature type="region of interest" description="Disordered" evidence="1">
    <location>
        <begin position="286"/>
        <end position="314"/>
    </location>
</feature>
<evidence type="ECO:0000256" key="1">
    <source>
        <dbReference type="SAM" id="MobiDB-lite"/>
    </source>
</evidence>
<dbReference type="HOGENOM" id="CLU_049479_0_0_1"/>
<evidence type="ECO:0000259" key="2">
    <source>
        <dbReference type="PROSITE" id="PS50888"/>
    </source>
</evidence>
<dbReference type="EMBL" id="KB445797">
    <property type="protein sequence ID" value="EMD37034.1"/>
    <property type="molecule type" value="Genomic_DNA"/>
</dbReference>
<dbReference type="GO" id="GO:0046983">
    <property type="term" value="F:protein dimerization activity"/>
    <property type="evidence" value="ECO:0007669"/>
    <property type="project" value="InterPro"/>
</dbReference>
<dbReference type="Pfam" id="PF00010">
    <property type="entry name" value="HLH"/>
    <property type="match status" value="1"/>
</dbReference>
<feature type="compositionally biased region" description="Polar residues" evidence="1">
    <location>
        <begin position="358"/>
        <end position="370"/>
    </location>
</feature>
<dbReference type="InterPro" id="IPR036638">
    <property type="entry name" value="HLH_DNA-bd_sf"/>
</dbReference>
<dbReference type="STRING" id="914234.M2PL56"/>
<dbReference type="Gene3D" id="4.10.280.10">
    <property type="entry name" value="Helix-loop-helix DNA-binding domain"/>
    <property type="match status" value="1"/>
</dbReference>
<name>M2PL56_CERS8</name>
<dbReference type="Proteomes" id="UP000016930">
    <property type="component" value="Unassembled WGS sequence"/>
</dbReference>
<feature type="region of interest" description="Disordered" evidence="1">
    <location>
        <begin position="337"/>
        <end position="442"/>
    </location>
</feature>
<organism evidence="3 4">
    <name type="scientific">Ceriporiopsis subvermispora (strain B)</name>
    <name type="common">White-rot fungus</name>
    <name type="synonym">Gelatoporia subvermispora</name>
    <dbReference type="NCBI Taxonomy" id="914234"/>
    <lineage>
        <taxon>Eukaryota</taxon>
        <taxon>Fungi</taxon>
        <taxon>Dikarya</taxon>
        <taxon>Basidiomycota</taxon>
        <taxon>Agaricomycotina</taxon>
        <taxon>Agaricomycetes</taxon>
        <taxon>Polyporales</taxon>
        <taxon>Gelatoporiaceae</taxon>
        <taxon>Gelatoporia</taxon>
    </lineage>
</organism>
<dbReference type="OrthoDB" id="690068at2759"/>
<feature type="region of interest" description="Disordered" evidence="1">
    <location>
        <begin position="195"/>
        <end position="270"/>
    </location>
</feature>
<feature type="compositionally biased region" description="Low complexity" evidence="1">
    <location>
        <begin position="286"/>
        <end position="298"/>
    </location>
</feature>